<name>X1J1L6_9ZZZZ</name>
<organism evidence="1">
    <name type="scientific">marine sediment metagenome</name>
    <dbReference type="NCBI Taxonomy" id="412755"/>
    <lineage>
        <taxon>unclassified sequences</taxon>
        <taxon>metagenomes</taxon>
        <taxon>ecological metagenomes</taxon>
    </lineage>
</organism>
<dbReference type="EMBL" id="BARU01040077">
    <property type="protein sequence ID" value="GAH87867.1"/>
    <property type="molecule type" value="Genomic_DNA"/>
</dbReference>
<proteinExistence type="predicted"/>
<reference evidence="1" key="1">
    <citation type="journal article" date="2014" name="Front. Microbiol.">
        <title>High frequency of phylogenetically diverse reductive dehalogenase-homologous genes in deep subseafloor sedimentary metagenomes.</title>
        <authorList>
            <person name="Kawai M."/>
            <person name="Futagami T."/>
            <person name="Toyoda A."/>
            <person name="Takaki Y."/>
            <person name="Nishi S."/>
            <person name="Hori S."/>
            <person name="Arai W."/>
            <person name="Tsubouchi T."/>
            <person name="Morono Y."/>
            <person name="Uchiyama I."/>
            <person name="Ito T."/>
            <person name="Fujiyama A."/>
            <person name="Inagaki F."/>
            <person name="Takami H."/>
        </authorList>
    </citation>
    <scope>NUCLEOTIDE SEQUENCE</scope>
    <source>
        <strain evidence="1">Expedition CK06-06</strain>
    </source>
</reference>
<comment type="caution">
    <text evidence="1">The sequence shown here is derived from an EMBL/GenBank/DDBJ whole genome shotgun (WGS) entry which is preliminary data.</text>
</comment>
<sequence length="134" mass="15183">MLQFFAKFKGRTRKLNKPKKGGTAIRVDTPVDQKFTFRLSSPGARETGPGEIERVILLIEYDLHGIWISVQLGVVGRECKSSHLGSTILDEHRHKGVEFVRLSFRLVSLKINDNFGIERGGATTWAEPSRWFLT</sequence>
<gene>
    <name evidence="1" type="ORF">S03H2_62019</name>
</gene>
<dbReference type="AlphaFoldDB" id="X1J1L6"/>
<evidence type="ECO:0000313" key="1">
    <source>
        <dbReference type="EMBL" id="GAH87867.1"/>
    </source>
</evidence>
<protein>
    <submittedName>
        <fullName evidence="1">Uncharacterized protein</fullName>
    </submittedName>
</protein>
<accession>X1J1L6</accession>